<dbReference type="OrthoDB" id="5420865at2"/>
<protein>
    <submittedName>
        <fullName evidence="1">Uncharacterized protein</fullName>
    </submittedName>
</protein>
<accession>A0A562RZ45</accession>
<comment type="caution">
    <text evidence="1">The sequence shown here is derived from an EMBL/GenBank/DDBJ whole genome shotgun (WGS) entry which is preliminary data.</text>
</comment>
<name>A0A562RZ45_9BACT</name>
<dbReference type="RefSeq" id="WP_144682933.1">
    <property type="nucleotide sequence ID" value="NZ_VLLC01000005.1"/>
</dbReference>
<proteinExistence type="predicted"/>
<organism evidence="1 2">
    <name type="scientific">Desulfobotulus alkaliphilus</name>
    <dbReference type="NCBI Taxonomy" id="622671"/>
    <lineage>
        <taxon>Bacteria</taxon>
        <taxon>Pseudomonadati</taxon>
        <taxon>Thermodesulfobacteriota</taxon>
        <taxon>Desulfobacteria</taxon>
        <taxon>Desulfobacterales</taxon>
        <taxon>Desulfobacteraceae</taxon>
        <taxon>Desulfobotulus</taxon>
    </lineage>
</organism>
<dbReference type="AlphaFoldDB" id="A0A562RZ45"/>
<sequence>MNCIDGIEGVAKKIIDTLYHTAREQGCDDTECIRCLKAAVEGAGSFVGSNREVVSDPSLLTRELYIYAKTLWLSSRSQGPEEKKEPDEEYYGYYFDRIYHEQNYPL</sequence>
<dbReference type="Proteomes" id="UP000318307">
    <property type="component" value="Unassembled WGS sequence"/>
</dbReference>
<evidence type="ECO:0000313" key="2">
    <source>
        <dbReference type="Proteomes" id="UP000318307"/>
    </source>
</evidence>
<reference evidence="1 2" key="1">
    <citation type="submission" date="2019-07" db="EMBL/GenBank/DDBJ databases">
        <title>Genome sequencing of 100 strains of the haloalkaliphilic chemolithoautotrophic sulfur-oxidizing bacterium Thioalkalivibrio.</title>
        <authorList>
            <person name="Muyzer G."/>
        </authorList>
    </citation>
    <scope>NUCLEOTIDE SEQUENCE [LARGE SCALE GENOMIC DNA]</scope>
    <source>
        <strain evidence="1 2">ASO4-4</strain>
    </source>
</reference>
<evidence type="ECO:0000313" key="1">
    <source>
        <dbReference type="EMBL" id="TWI74385.1"/>
    </source>
</evidence>
<keyword evidence="2" id="KW-1185">Reference proteome</keyword>
<dbReference type="EMBL" id="VLLC01000005">
    <property type="protein sequence ID" value="TWI74385.1"/>
    <property type="molecule type" value="Genomic_DNA"/>
</dbReference>
<gene>
    <name evidence="1" type="ORF">LZ24_00990</name>
</gene>